<feature type="compositionally biased region" description="Polar residues" evidence="1">
    <location>
        <begin position="39"/>
        <end position="54"/>
    </location>
</feature>
<dbReference type="EMBL" id="GECU01001274">
    <property type="protein sequence ID" value="JAT06433.1"/>
    <property type="molecule type" value="Transcribed_RNA"/>
</dbReference>
<feature type="region of interest" description="Disordered" evidence="1">
    <location>
        <begin position="112"/>
        <end position="162"/>
    </location>
</feature>
<name>A0A1B6K4P7_9HEMI</name>
<sequence length="494" mass="57214">KLAKKMRQYQHDKEFYNLGKINFTDQDRNNVQKVPGSNGKESNANSNPSNSKQSPMKVFGYNMRPLTARKHFSTKSQSSRTHFDKKLQEFHTNNSSLYKAQDKAADNMKTSFQDRSLESESYEKRKKLQNNKSKHLESDNDTSTMKKLKKPNNETPARNRHHHEYKINELKKVGQKNVDKQLTPLNSEGGMKGKDEFNIGENQFTNLSTINKSFLDAFEKKIYGRKNNQHSKYNVKQHPGWNTTRAKSKAHSNKHGEWIFYDSEFGKNTRTHEHSDHIGGTKNQFLKSDLKNEDHTLIKNKSPKKIHPNEPNVIVDTLNSDEEYHRLQPAINKQSLEDSKKTSKDTVINEEPLDPASSSNAQFLDIPFENNEDDAKRNERDTNNNRIMNSGNRFFNDASLDDQMFDDDTPENQDDDTPDFDSDEISYRKTSRHERNGSKDVQQHPNINSKKPRVNEEEQLDLVEDSKNVFNGRGRESKYNEEDSSTLDSCVGYK</sequence>
<protein>
    <submittedName>
        <fullName evidence="2">Uncharacterized protein</fullName>
    </submittedName>
</protein>
<organism evidence="2">
    <name type="scientific">Homalodisca liturata</name>
    <dbReference type="NCBI Taxonomy" id="320908"/>
    <lineage>
        <taxon>Eukaryota</taxon>
        <taxon>Metazoa</taxon>
        <taxon>Ecdysozoa</taxon>
        <taxon>Arthropoda</taxon>
        <taxon>Hexapoda</taxon>
        <taxon>Insecta</taxon>
        <taxon>Pterygota</taxon>
        <taxon>Neoptera</taxon>
        <taxon>Paraneoptera</taxon>
        <taxon>Hemiptera</taxon>
        <taxon>Auchenorrhyncha</taxon>
        <taxon>Membracoidea</taxon>
        <taxon>Cicadellidae</taxon>
        <taxon>Cicadellinae</taxon>
        <taxon>Proconiini</taxon>
        <taxon>Homalodisca</taxon>
    </lineage>
</organism>
<evidence type="ECO:0000256" key="1">
    <source>
        <dbReference type="SAM" id="MobiDB-lite"/>
    </source>
</evidence>
<evidence type="ECO:0000313" key="2">
    <source>
        <dbReference type="EMBL" id="JAT06433.1"/>
    </source>
</evidence>
<gene>
    <name evidence="2" type="ORF">g.23955</name>
</gene>
<accession>A0A1B6K4P7</accession>
<reference evidence="2" key="1">
    <citation type="submission" date="2015-11" db="EMBL/GenBank/DDBJ databases">
        <title>De novo transcriptome assembly of four potential Pierce s Disease insect vectors from Arizona vineyards.</title>
        <authorList>
            <person name="Tassone E.E."/>
        </authorList>
    </citation>
    <scope>NUCLEOTIDE SEQUENCE</scope>
</reference>
<feature type="non-terminal residue" evidence="2">
    <location>
        <position position="494"/>
    </location>
</feature>
<feature type="compositionally biased region" description="Polar residues" evidence="1">
    <location>
        <begin position="384"/>
        <end position="393"/>
    </location>
</feature>
<feature type="compositionally biased region" description="Basic and acidic residues" evidence="1">
    <location>
        <begin position="433"/>
        <end position="442"/>
    </location>
</feature>
<feature type="compositionally biased region" description="Basic and acidic residues" evidence="1">
    <location>
        <begin position="335"/>
        <end position="344"/>
    </location>
</feature>
<feature type="compositionally biased region" description="Basic residues" evidence="1">
    <location>
        <begin position="124"/>
        <end position="133"/>
    </location>
</feature>
<feature type="compositionally biased region" description="Basic and acidic residues" evidence="1">
    <location>
        <begin position="373"/>
        <end position="383"/>
    </location>
</feature>
<feature type="region of interest" description="Disordered" evidence="1">
    <location>
        <begin position="330"/>
        <end position="494"/>
    </location>
</feature>
<proteinExistence type="predicted"/>
<dbReference type="AlphaFoldDB" id="A0A1B6K4P7"/>
<feature type="non-terminal residue" evidence="2">
    <location>
        <position position="1"/>
    </location>
</feature>
<feature type="region of interest" description="Disordered" evidence="1">
    <location>
        <begin position="20"/>
        <end position="58"/>
    </location>
</feature>
<feature type="compositionally biased region" description="Acidic residues" evidence="1">
    <location>
        <begin position="399"/>
        <end position="424"/>
    </location>
</feature>